<organism evidence="2 3">
    <name type="scientific">Pseudoglutamicibacter albus</name>
    <dbReference type="NCBI Taxonomy" id="98671"/>
    <lineage>
        <taxon>Bacteria</taxon>
        <taxon>Bacillati</taxon>
        <taxon>Actinomycetota</taxon>
        <taxon>Actinomycetes</taxon>
        <taxon>Micrococcales</taxon>
        <taxon>Micrococcaceae</taxon>
        <taxon>Pseudoglutamicibacter</taxon>
    </lineage>
</organism>
<reference evidence="2" key="1">
    <citation type="submission" date="2023-07" db="EMBL/GenBank/DDBJ databases">
        <title>Sequencing the genomes of 1000 actinobacteria strains.</title>
        <authorList>
            <person name="Klenk H.-P."/>
        </authorList>
    </citation>
    <scope>NUCLEOTIDE SEQUENCE</scope>
    <source>
        <strain evidence="2">DSM 13068</strain>
    </source>
</reference>
<sequence>MKRLYRPLALNRRVYPVPRWERAAARNWFELEHPHPVRVRHASQVMVLDQQSHGLVTWLTQRQPDSPLGSIAPPSALVEPVDDDNVRWFGPSAREWAARIGTDDVAGARRSVMAAVRGLFLETGILLAGVSDVDIVDSLGSAEWTTARSEIQADSTRFSQWIEHRGWGLRTDLLRFVCRWESADYALRRVESTVFAIALPVGQEVSLPPGGDGWGAWVSVDRDEAAKQIAEPDGPASSIEPGRTWPGNADPSGAAMENSAAMNSATKNAAPWSEAVAPPIQAVMEEVNHARGLVAFMSQPRAWSHGRMELIHRMVGGFEWGLKLVTDHPAEQRRDT</sequence>
<evidence type="ECO:0000256" key="1">
    <source>
        <dbReference type="SAM" id="MobiDB-lite"/>
    </source>
</evidence>
<evidence type="ECO:0000313" key="3">
    <source>
        <dbReference type="Proteomes" id="UP001180715"/>
    </source>
</evidence>
<comment type="caution">
    <text evidence="2">The sequence shown here is derived from an EMBL/GenBank/DDBJ whole genome shotgun (WGS) entry which is preliminary data.</text>
</comment>
<name>A0ABU1Z0Z2_9MICC</name>
<accession>A0ABU1Z0Z2</accession>
<dbReference type="EMBL" id="JAVDXX010000001">
    <property type="protein sequence ID" value="MDR7294238.1"/>
    <property type="molecule type" value="Genomic_DNA"/>
</dbReference>
<keyword evidence="3" id="KW-1185">Reference proteome</keyword>
<dbReference type="Gene3D" id="3.90.79.10">
    <property type="entry name" value="Nucleoside Triphosphate Pyrophosphohydrolase"/>
    <property type="match status" value="1"/>
</dbReference>
<evidence type="ECO:0000313" key="2">
    <source>
        <dbReference type="EMBL" id="MDR7294238.1"/>
    </source>
</evidence>
<proteinExistence type="predicted"/>
<feature type="region of interest" description="Disordered" evidence="1">
    <location>
        <begin position="229"/>
        <end position="266"/>
    </location>
</feature>
<dbReference type="RefSeq" id="WP_156961829.1">
    <property type="nucleotide sequence ID" value="NZ_JAVDXX010000001.1"/>
</dbReference>
<protein>
    <submittedName>
        <fullName evidence="2">Uncharacterized protein</fullName>
    </submittedName>
</protein>
<gene>
    <name evidence="2" type="ORF">J2S67_001506</name>
</gene>
<dbReference type="Proteomes" id="UP001180715">
    <property type="component" value="Unassembled WGS sequence"/>
</dbReference>
<feature type="compositionally biased region" description="Low complexity" evidence="1">
    <location>
        <begin position="254"/>
        <end position="265"/>
    </location>
</feature>